<evidence type="ECO:0000313" key="1">
    <source>
        <dbReference type="EMBL" id="AJQ96364.1"/>
    </source>
</evidence>
<dbReference type="InterPro" id="IPR005186">
    <property type="entry name" value="FlaG"/>
</dbReference>
<proteinExistence type="predicted"/>
<dbReference type="STRING" id="1445510.YC6258_04332"/>
<dbReference type="PANTHER" id="PTHR37166:SF1">
    <property type="entry name" value="PROTEIN FLAG"/>
    <property type="match status" value="1"/>
</dbReference>
<keyword evidence="1" id="KW-0966">Cell projection</keyword>
<protein>
    <submittedName>
        <fullName evidence="1">Putative flagellar protein FlaG</fullName>
    </submittedName>
</protein>
<dbReference type="EMBL" id="CP007142">
    <property type="protein sequence ID" value="AJQ96364.1"/>
    <property type="molecule type" value="Genomic_DNA"/>
</dbReference>
<dbReference type="HOGENOM" id="CLU_120910_4_0_6"/>
<dbReference type="Proteomes" id="UP000032266">
    <property type="component" value="Chromosome"/>
</dbReference>
<keyword evidence="2" id="KW-1185">Reference proteome</keyword>
<reference evidence="1 2" key="1">
    <citation type="submission" date="2014-01" db="EMBL/GenBank/DDBJ databases">
        <title>Full genme sequencing of cellulolytic bacterium Gynuella sunshinyii YC6258T gen. nov., sp. nov.</title>
        <authorList>
            <person name="Khan H."/>
            <person name="Chung E.J."/>
            <person name="Chung Y.R."/>
        </authorList>
    </citation>
    <scope>NUCLEOTIDE SEQUENCE [LARGE SCALE GENOMIC DNA]</scope>
    <source>
        <strain evidence="1 2">YC6258</strain>
    </source>
</reference>
<dbReference type="Pfam" id="PF03646">
    <property type="entry name" value="FlaG"/>
    <property type="match status" value="1"/>
</dbReference>
<dbReference type="InterPro" id="IPR035924">
    <property type="entry name" value="FlaG-like_sf"/>
</dbReference>
<gene>
    <name evidence="1" type="ORF">YC6258_04332</name>
</gene>
<name>A0A0C5W102_9GAMM</name>
<organism evidence="1 2">
    <name type="scientific">Gynuella sunshinyii YC6258</name>
    <dbReference type="NCBI Taxonomy" id="1445510"/>
    <lineage>
        <taxon>Bacteria</taxon>
        <taxon>Pseudomonadati</taxon>
        <taxon>Pseudomonadota</taxon>
        <taxon>Gammaproteobacteria</taxon>
        <taxon>Oceanospirillales</taxon>
        <taxon>Saccharospirillaceae</taxon>
        <taxon>Gynuella</taxon>
    </lineage>
</organism>
<keyword evidence="1" id="KW-0282">Flagellum</keyword>
<dbReference type="KEGG" id="gsn:YC6258_04332"/>
<dbReference type="PANTHER" id="PTHR37166">
    <property type="entry name" value="PROTEIN FLAG"/>
    <property type="match status" value="1"/>
</dbReference>
<keyword evidence="1" id="KW-0969">Cilium</keyword>
<sequence>MNGGNSLPAEKGKEVDVDRIVKKETAATVEEQRMVDDAIAKLQDYMQNEQRGLNFKMDEEAGITVISVYDAETEELIRQIPSEEMVSLAKRLNEQEPSVLFSARV</sequence>
<dbReference type="AlphaFoldDB" id="A0A0C5W102"/>
<dbReference type="SUPFAM" id="SSF160214">
    <property type="entry name" value="FlaG-like"/>
    <property type="match status" value="1"/>
</dbReference>
<evidence type="ECO:0000313" key="2">
    <source>
        <dbReference type="Proteomes" id="UP000032266"/>
    </source>
</evidence>
<accession>A0A0C5W102</accession>
<dbReference type="Gene3D" id="3.30.160.170">
    <property type="entry name" value="FlaG-like"/>
    <property type="match status" value="1"/>
</dbReference>